<feature type="transmembrane region" description="Helical" evidence="1">
    <location>
        <begin position="175"/>
        <end position="197"/>
    </location>
</feature>
<name>A0A9W9MSD1_9EURO</name>
<evidence type="ECO:0000313" key="4">
    <source>
        <dbReference type="Proteomes" id="UP001150879"/>
    </source>
</evidence>
<feature type="transmembrane region" description="Helical" evidence="1">
    <location>
        <begin position="72"/>
        <end position="90"/>
    </location>
</feature>
<evidence type="ECO:0000313" key="3">
    <source>
        <dbReference type="EMBL" id="KAJ5206548.1"/>
    </source>
</evidence>
<keyword evidence="1" id="KW-0472">Membrane</keyword>
<keyword evidence="4" id="KW-1185">Reference proteome</keyword>
<reference evidence="3" key="1">
    <citation type="submission" date="2022-11" db="EMBL/GenBank/DDBJ databases">
        <authorList>
            <person name="Petersen C."/>
        </authorList>
    </citation>
    <scope>NUCLEOTIDE SEQUENCE</scope>
    <source>
        <strain evidence="3">IBT 16849</strain>
    </source>
</reference>
<accession>A0A9W9MSD1</accession>
<feature type="transmembrane region" description="Helical" evidence="1">
    <location>
        <begin position="327"/>
        <end position="346"/>
    </location>
</feature>
<dbReference type="Proteomes" id="UP001150879">
    <property type="component" value="Unassembled WGS sequence"/>
</dbReference>
<keyword evidence="1" id="KW-1133">Transmembrane helix</keyword>
<comment type="caution">
    <text evidence="3">The sequence shown here is derived from an EMBL/GenBank/DDBJ whole genome shotgun (WGS) entry which is preliminary data.</text>
</comment>
<sequence>MPRFSRPFIFSLLLILLLQITHVSGARDQFQHWYPEFNHIFERIIRENCSSEHHFYLTAQKNRTYWNETSRWIGSGNTASLIAPLVNCIMGACPEYMKSNMASANVILGLAPMILATLGSDVDETSALAVIGNRPFFALCLTVGSPAVIALRSFDYRDPKAVLNDRPLRLAPVFFDFHIELLITVLEYALVFAAITNVGTLGYQLGQNVALSFAPNYGYLILLWCFFSPIGHMVAAWALRLHVHWPGRTCIKKSRFPCFSSSSFRDQLKTFFVGYTLNHPPPDFELKKETPLYLLLSWILSLLTAAHVMFGTLVFSSMLFISVRDSITVITRFMGSVIVCRVVLMYELAKLRHLRNLHTGEEGGVERNGETQSSDYRLANMARGSEDRQHYAPRRYQPYGTTIASY</sequence>
<feature type="transmembrane region" description="Helical" evidence="1">
    <location>
        <begin position="217"/>
        <end position="239"/>
    </location>
</feature>
<protein>
    <recommendedName>
        <fullName evidence="5">Sodium/calcium exchanger membrane region domain-containing protein</fullName>
    </recommendedName>
</protein>
<feature type="transmembrane region" description="Helical" evidence="1">
    <location>
        <begin position="292"/>
        <end position="321"/>
    </location>
</feature>
<evidence type="ECO:0000256" key="1">
    <source>
        <dbReference type="SAM" id="Phobius"/>
    </source>
</evidence>
<evidence type="ECO:0000256" key="2">
    <source>
        <dbReference type="SAM" id="SignalP"/>
    </source>
</evidence>
<reference evidence="3" key="2">
    <citation type="journal article" date="2023" name="IMA Fungus">
        <title>Comparative genomic study of the Penicillium genus elucidates a diverse pangenome and 15 lateral gene transfer events.</title>
        <authorList>
            <person name="Petersen C."/>
            <person name="Sorensen T."/>
            <person name="Nielsen M.R."/>
            <person name="Sondergaard T.E."/>
            <person name="Sorensen J.L."/>
            <person name="Fitzpatrick D.A."/>
            <person name="Frisvad J.C."/>
            <person name="Nielsen K.L."/>
        </authorList>
    </citation>
    <scope>NUCLEOTIDE SEQUENCE</scope>
    <source>
        <strain evidence="3">IBT 16849</strain>
    </source>
</reference>
<feature type="chain" id="PRO_5040787854" description="Sodium/calcium exchanger membrane region domain-containing protein" evidence="2">
    <location>
        <begin position="26"/>
        <end position="406"/>
    </location>
</feature>
<proteinExistence type="predicted"/>
<evidence type="ECO:0008006" key="5">
    <source>
        <dbReference type="Google" id="ProtNLM"/>
    </source>
</evidence>
<dbReference type="EMBL" id="JAPQKP010000002">
    <property type="protein sequence ID" value="KAJ5206548.1"/>
    <property type="molecule type" value="Genomic_DNA"/>
</dbReference>
<gene>
    <name evidence="3" type="ORF">N7472_002996</name>
</gene>
<organism evidence="3 4">
    <name type="scientific">Penicillium cf. griseofulvum</name>
    <dbReference type="NCBI Taxonomy" id="2972120"/>
    <lineage>
        <taxon>Eukaryota</taxon>
        <taxon>Fungi</taxon>
        <taxon>Dikarya</taxon>
        <taxon>Ascomycota</taxon>
        <taxon>Pezizomycotina</taxon>
        <taxon>Eurotiomycetes</taxon>
        <taxon>Eurotiomycetidae</taxon>
        <taxon>Eurotiales</taxon>
        <taxon>Aspergillaceae</taxon>
        <taxon>Penicillium</taxon>
    </lineage>
</organism>
<feature type="transmembrane region" description="Helical" evidence="1">
    <location>
        <begin position="102"/>
        <end position="120"/>
    </location>
</feature>
<keyword evidence="2" id="KW-0732">Signal</keyword>
<keyword evidence="1" id="KW-0812">Transmembrane</keyword>
<feature type="signal peptide" evidence="2">
    <location>
        <begin position="1"/>
        <end position="25"/>
    </location>
</feature>
<feature type="transmembrane region" description="Helical" evidence="1">
    <location>
        <begin position="135"/>
        <end position="154"/>
    </location>
</feature>
<dbReference type="AlphaFoldDB" id="A0A9W9MSD1"/>